<keyword evidence="3" id="KW-1185">Reference proteome</keyword>
<dbReference type="SUPFAM" id="SSF56112">
    <property type="entry name" value="Protein kinase-like (PK-like)"/>
    <property type="match status" value="1"/>
</dbReference>
<dbReference type="PANTHER" id="PTHR21310">
    <property type="entry name" value="AMINOGLYCOSIDE PHOSPHOTRANSFERASE-RELATED-RELATED"/>
    <property type="match status" value="1"/>
</dbReference>
<evidence type="ECO:0000313" key="2">
    <source>
        <dbReference type="EMBL" id="KEZ48980.1"/>
    </source>
</evidence>
<dbReference type="InterPro" id="IPR002575">
    <property type="entry name" value="Aminoglycoside_PTrfase"/>
</dbReference>
<name>A0A084GNR8_METID</name>
<accession>A0A084GNR8</accession>
<sequence>MANPWAPDQTITVDHAEKLISKDFPELHPVHAELLGYGFDNTVFKVNGQYVFRFPRREIAVDLLKTEESVLPLLAGLGMAVPVPLFSGNPGCGYKWPYLGYRHVPGKTPVKWNGEQQNQNAQKLAYFLKALHAIPVETAENSGAEPDTLGRLDMNKRTPMLRETAAKLSDLLPESPIVKQLKTYVEKQKPLKQDSSNCLVHGDLHIRNVLLDEEGSLSGIIDWGDLHIGHPAVDLSAVYGFFTPHARKVFFEIYGNVSSATAELARFKGIYTLSLLLLYGIDQKDNDLISLSEQALGTAMI</sequence>
<dbReference type="AlphaFoldDB" id="A0A084GNR8"/>
<dbReference type="InterPro" id="IPR051678">
    <property type="entry name" value="AGP_Transferase"/>
</dbReference>
<dbReference type="RefSeq" id="WP_029566543.1">
    <property type="nucleotide sequence ID" value="NZ_CP176757.1"/>
</dbReference>
<dbReference type="InterPro" id="IPR011009">
    <property type="entry name" value="Kinase-like_dom_sf"/>
</dbReference>
<proteinExistence type="predicted"/>
<organism evidence="2 3">
    <name type="scientific">Metabacillus indicus</name>
    <name type="common">Bacillus indicus</name>
    <dbReference type="NCBI Taxonomy" id="246786"/>
    <lineage>
        <taxon>Bacteria</taxon>
        <taxon>Bacillati</taxon>
        <taxon>Bacillota</taxon>
        <taxon>Bacilli</taxon>
        <taxon>Bacillales</taxon>
        <taxon>Bacillaceae</taxon>
        <taxon>Metabacillus</taxon>
    </lineage>
</organism>
<dbReference type="STRING" id="246786.GS18_0216335"/>
<dbReference type="OrthoDB" id="3806873at2"/>
<dbReference type="PANTHER" id="PTHR21310:SF42">
    <property type="entry name" value="BIFUNCTIONAL AAC_APH"/>
    <property type="match status" value="1"/>
</dbReference>
<comment type="caution">
    <text evidence="2">The sequence shown here is derived from an EMBL/GenBank/DDBJ whole genome shotgun (WGS) entry which is preliminary data.</text>
</comment>
<reference evidence="2 3" key="1">
    <citation type="journal article" date="2005" name="Int. J. Syst. Evol. Microbiol.">
        <title>Bacillus cibi sp. nov., isolated from jeotgal, a traditional Korean fermented seafood.</title>
        <authorList>
            <person name="Yoon J.H."/>
            <person name="Lee C.H."/>
            <person name="Oh T.K."/>
        </authorList>
    </citation>
    <scope>NUCLEOTIDE SEQUENCE [LARGE SCALE GENOMIC DNA]</scope>
    <source>
        <strain evidence="2 3">DSM 16189</strain>
    </source>
</reference>
<protein>
    <recommendedName>
        <fullName evidence="1">Aminoglycoside phosphotransferase domain-containing protein</fullName>
    </recommendedName>
</protein>
<dbReference type="Proteomes" id="UP000028549">
    <property type="component" value="Unassembled WGS sequence"/>
</dbReference>
<dbReference type="EMBL" id="JNVC02000013">
    <property type="protein sequence ID" value="KEZ48980.1"/>
    <property type="molecule type" value="Genomic_DNA"/>
</dbReference>
<evidence type="ECO:0000259" key="1">
    <source>
        <dbReference type="Pfam" id="PF01636"/>
    </source>
</evidence>
<feature type="domain" description="Aminoglycoside phosphotransferase" evidence="1">
    <location>
        <begin position="33"/>
        <end position="255"/>
    </location>
</feature>
<dbReference type="Pfam" id="PF01636">
    <property type="entry name" value="APH"/>
    <property type="match status" value="1"/>
</dbReference>
<dbReference type="Gene3D" id="3.30.200.20">
    <property type="entry name" value="Phosphorylase Kinase, domain 1"/>
    <property type="match status" value="1"/>
</dbReference>
<evidence type="ECO:0000313" key="3">
    <source>
        <dbReference type="Proteomes" id="UP000028549"/>
    </source>
</evidence>
<gene>
    <name evidence="2" type="ORF">GS18_0216335</name>
</gene>
<dbReference type="Gene3D" id="3.90.1200.10">
    <property type="match status" value="1"/>
</dbReference>